<keyword evidence="3" id="KW-1185">Reference proteome</keyword>
<name>A0A1W1UKK3_9DEIO</name>
<gene>
    <name evidence="2" type="ORF">SAMN00790413_04630</name>
</gene>
<accession>A0A1W1UKK3</accession>
<reference evidence="2 3" key="1">
    <citation type="submission" date="2017-04" db="EMBL/GenBank/DDBJ databases">
        <authorList>
            <person name="Afonso C.L."/>
            <person name="Miller P.J."/>
            <person name="Scott M.A."/>
            <person name="Spackman E."/>
            <person name="Goraichik I."/>
            <person name="Dimitrov K.M."/>
            <person name="Suarez D.L."/>
            <person name="Swayne D.E."/>
        </authorList>
    </citation>
    <scope>NUCLEOTIDE SEQUENCE [LARGE SCALE GENOMIC DNA]</scope>
    <source>
        <strain evidence="2 3">KR-140</strain>
    </source>
</reference>
<sequence length="186" mass="21107">MTATTRFKAYAEEIRSHVAERLNAQKDYGISLDAITQFTAMEYEVPIALLTLIGKTHQYFKAAVGVTPEPVPVEVSFCRHTIQSNEVLVIPDTQLDPRFQDNPFVTGEPHLRFYAGAPILHEGLRVGSLCLLDTRPRTLTARQAENLAYRAYFAAGIFEYQQPTCTQPFRRLTFEQWRAARQNALS</sequence>
<evidence type="ECO:0000313" key="3">
    <source>
        <dbReference type="Proteomes" id="UP000192582"/>
    </source>
</evidence>
<dbReference type="SUPFAM" id="SSF55781">
    <property type="entry name" value="GAF domain-like"/>
    <property type="match status" value="1"/>
</dbReference>
<dbReference type="Gene3D" id="3.30.450.40">
    <property type="match status" value="1"/>
</dbReference>
<dbReference type="PANTHER" id="PTHR43102:SF2">
    <property type="entry name" value="GAF DOMAIN-CONTAINING PROTEIN"/>
    <property type="match status" value="1"/>
</dbReference>
<dbReference type="RefSeq" id="WP_084045975.1">
    <property type="nucleotide sequence ID" value="NZ_FWWU01000005.1"/>
</dbReference>
<evidence type="ECO:0000313" key="2">
    <source>
        <dbReference type="EMBL" id="SMB81582.1"/>
    </source>
</evidence>
<proteinExistence type="predicted"/>
<dbReference type="OrthoDB" id="52597at2"/>
<dbReference type="InterPro" id="IPR029016">
    <property type="entry name" value="GAF-like_dom_sf"/>
</dbReference>
<dbReference type="InterPro" id="IPR003018">
    <property type="entry name" value="GAF"/>
</dbReference>
<dbReference type="Proteomes" id="UP000192582">
    <property type="component" value="Unassembled WGS sequence"/>
</dbReference>
<dbReference type="AlphaFoldDB" id="A0A1W1UKK3"/>
<organism evidence="2 3">
    <name type="scientific">Deinococcus hopiensis KR-140</name>
    <dbReference type="NCBI Taxonomy" id="695939"/>
    <lineage>
        <taxon>Bacteria</taxon>
        <taxon>Thermotogati</taxon>
        <taxon>Deinococcota</taxon>
        <taxon>Deinococci</taxon>
        <taxon>Deinococcales</taxon>
        <taxon>Deinococcaceae</taxon>
        <taxon>Deinococcus</taxon>
    </lineage>
</organism>
<dbReference type="EMBL" id="FWWU01000005">
    <property type="protein sequence ID" value="SMB81582.1"/>
    <property type="molecule type" value="Genomic_DNA"/>
</dbReference>
<dbReference type="STRING" id="695939.SAMN00790413_04630"/>
<evidence type="ECO:0000259" key="1">
    <source>
        <dbReference type="Pfam" id="PF01590"/>
    </source>
</evidence>
<dbReference type="PANTHER" id="PTHR43102">
    <property type="entry name" value="SLR1143 PROTEIN"/>
    <property type="match status" value="1"/>
</dbReference>
<feature type="domain" description="GAF" evidence="1">
    <location>
        <begin position="54"/>
        <end position="143"/>
    </location>
</feature>
<protein>
    <submittedName>
        <fullName evidence="2">GAF domain-containing protein</fullName>
    </submittedName>
</protein>
<dbReference type="Pfam" id="PF01590">
    <property type="entry name" value="GAF"/>
    <property type="match status" value="1"/>
</dbReference>